<dbReference type="InterPro" id="IPR002401">
    <property type="entry name" value="Cyt_P450_E_grp-I"/>
</dbReference>
<evidence type="ECO:0000256" key="4">
    <source>
        <dbReference type="ARBA" id="ARBA00023033"/>
    </source>
</evidence>
<keyword evidence="4" id="KW-0503">Monooxygenase</keyword>
<dbReference type="WBParaSite" id="Minc3s00939g19096">
    <property type="protein sequence ID" value="Minc3s00939g19096"/>
    <property type="gene ID" value="Minc3s00939g19096"/>
</dbReference>
<dbReference type="Gene3D" id="1.10.630.10">
    <property type="entry name" value="Cytochrome P450"/>
    <property type="match status" value="1"/>
</dbReference>
<dbReference type="GO" id="GO:0016712">
    <property type="term" value="F:oxidoreductase activity, acting on paired donors, with incorporation or reduction of molecular oxygen, reduced flavin or flavoprotein as one donor, and incorporation of one atom of oxygen"/>
    <property type="evidence" value="ECO:0007669"/>
    <property type="project" value="TreeGrafter"/>
</dbReference>
<dbReference type="PANTHER" id="PTHR24300">
    <property type="entry name" value="CYTOCHROME P450 508A4-RELATED"/>
    <property type="match status" value="1"/>
</dbReference>
<keyword evidence="4" id="KW-0560">Oxidoreductase</keyword>
<dbReference type="AlphaFoldDB" id="A0A914M2Z7"/>
<reference evidence="6" key="1">
    <citation type="submission" date="2022-11" db="UniProtKB">
        <authorList>
            <consortium name="WormBaseParasite"/>
        </authorList>
    </citation>
    <scope>IDENTIFICATION</scope>
</reference>
<dbReference type="GO" id="GO:0005506">
    <property type="term" value="F:iron ion binding"/>
    <property type="evidence" value="ECO:0007669"/>
    <property type="project" value="InterPro"/>
</dbReference>
<evidence type="ECO:0000313" key="6">
    <source>
        <dbReference type="WBParaSite" id="Minc3s00939g19096"/>
    </source>
</evidence>
<comment type="similarity">
    <text evidence="1">Belongs to the cytochrome P450 family.</text>
</comment>
<evidence type="ECO:0000313" key="5">
    <source>
        <dbReference type="Proteomes" id="UP000887563"/>
    </source>
</evidence>
<organism evidence="5 6">
    <name type="scientific">Meloidogyne incognita</name>
    <name type="common">Southern root-knot nematode worm</name>
    <name type="synonym">Oxyuris incognita</name>
    <dbReference type="NCBI Taxonomy" id="6306"/>
    <lineage>
        <taxon>Eukaryota</taxon>
        <taxon>Metazoa</taxon>
        <taxon>Ecdysozoa</taxon>
        <taxon>Nematoda</taxon>
        <taxon>Chromadorea</taxon>
        <taxon>Rhabditida</taxon>
        <taxon>Tylenchina</taxon>
        <taxon>Tylenchomorpha</taxon>
        <taxon>Tylenchoidea</taxon>
        <taxon>Meloidogynidae</taxon>
        <taxon>Meloidogyninae</taxon>
        <taxon>Meloidogyne</taxon>
        <taxon>Meloidogyne incognita group</taxon>
    </lineage>
</organism>
<dbReference type="SUPFAM" id="SSF48264">
    <property type="entry name" value="Cytochrome P450"/>
    <property type="match status" value="1"/>
</dbReference>
<dbReference type="GO" id="GO:0006805">
    <property type="term" value="P:xenobiotic metabolic process"/>
    <property type="evidence" value="ECO:0007669"/>
    <property type="project" value="TreeGrafter"/>
</dbReference>
<sequence length="227" mass="26249">MRFCRTLLVNKFHKGRTRPQINTKAKPAPRNKLLARRNSHLKYREFPDCWLEPASSHTHNGSIYEQFQIWAKEYGPVYTIWIGEDPTVIVTDYEIMHDLFIKEGDIYAGRNLMGNLFKKFSVVKDDYGGVIRTEGDPWKVVRRFGLQSMRNLGVGRAGLEKHLLEDMERFIEQIKEEISENGGYNVNLQSKIERLAGTTVIGIKPFNIKPPASTRASPTYSRMLLFK</sequence>
<dbReference type="InterPro" id="IPR036396">
    <property type="entry name" value="Cyt_P450_sf"/>
</dbReference>
<name>A0A914M2Z7_MELIC</name>
<evidence type="ECO:0000256" key="1">
    <source>
        <dbReference type="ARBA" id="ARBA00010617"/>
    </source>
</evidence>
<dbReference type="Proteomes" id="UP000887563">
    <property type="component" value="Unplaced"/>
</dbReference>
<dbReference type="InterPro" id="IPR001128">
    <property type="entry name" value="Cyt_P450"/>
</dbReference>
<accession>A0A914M2Z7</accession>
<dbReference type="PANTHER" id="PTHR24300:SF375">
    <property type="entry name" value="CYTOCHROME P450 FAMILY"/>
    <property type="match status" value="1"/>
</dbReference>
<dbReference type="GO" id="GO:0006082">
    <property type="term" value="P:organic acid metabolic process"/>
    <property type="evidence" value="ECO:0007669"/>
    <property type="project" value="TreeGrafter"/>
</dbReference>
<keyword evidence="3" id="KW-0408">Iron</keyword>
<keyword evidence="2" id="KW-0479">Metal-binding</keyword>
<proteinExistence type="inferred from homology"/>
<keyword evidence="5" id="KW-1185">Reference proteome</keyword>
<dbReference type="GO" id="GO:0020037">
    <property type="term" value="F:heme binding"/>
    <property type="evidence" value="ECO:0007669"/>
    <property type="project" value="InterPro"/>
</dbReference>
<dbReference type="PRINTS" id="PR00463">
    <property type="entry name" value="EP450I"/>
</dbReference>
<dbReference type="InterPro" id="IPR050182">
    <property type="entry name" value="Cytochrome_P450_fam2"/>
</dbReference>
<evidence type="ECO:0000256" key="2">
    <source>
        <dbReference type="ARBA" id="ARBA00022723"/>
    </source>
</evidence>
<evidence type="ECO:0000256" key="3">
    <source>
        <dbReference type="ARBA" id="ARBA00023004"/>
    </source>
</evidence>
<dbReference type="Pfam" id="PF00067">
    <property type="entry name" value="p450"/>
    <property type="match status" value="1"/>
</dbReference>
<dbReference type="GO" id="GO:0005737">
    <property type="term" value="C:cytoplasm"/>
    <property type="evidence" value="ECO:0007669"/>
    <property type="project" value="TreeGrafter"/>
</dbReference>
<protein>
    <submittedName>
        <fullName evidence="6">Uncharacterized protein</fullName>
    </submittedName>
</protein>